<dbReference type="InterPro" id="IPR058240">
    <property type="entry name" value="rSAM_sf"/>
</dbReference>
<dbReference type="Gene3D" id="3.80.30.20">
    <property type="entry name" value="tm_1862 like domain"/>
    <property type="match status" value="1"/>
</dbReference>
<comment type="caution">
    <text evidence="2">The sequence shown here is derived from an EMBL/GenBank/DDBJ whole genome shotgun (WGS) entry which is preliminary data.</text>
</comment>
<dbReference type="GO" id="GO:0051539">
    <property type="term" value="F:4 iron, 4 sulfur cluster binding"/>
    <property type="evidence" value="ECO:0007669"/>
    <property type="project" value="TreeGrafter"/>
</dbReference>
<evidence type="ECO:0000313" key="3">
    <source>
        <dbReference type="Proteomes" id="UP000230956"/>
    </source>
</evidence>
<dbReference type="PANTHER" id="PTHR43020:SF2">
    <property type="entry name" value="MITOCHONDRIAL TRNA METHYLTHIOTRANSFERASE CDK5RAP1"/>
    <property type="match status" value="1"/>
</dbReference>
<evidence type="ECO:0000313" key="2">
    <source>
        <dbReference type="EMBL" id="PIZ41417.1"/>
    </source>
</evidence>
<dbReference type="AlphaFoldDB" id="A0A2M7TAI1"/>
<dbReference type="Proteomes" id="UP000230956">
    <property type="component" value="Unassembled WGS sequence"/>
</dbReference>
<dbReference type="GO" id="GO:0035597">
    <property type="term" value="F:tRNA-2-methylthio-N(6)-dimethylallyladenosine(37) synthase activity"/>
    <property type="evidence" value="ECO:0007669"/>
    <property type="project" value="TreeGrafter"/>
</dbReference>
<proteinExistence type="predicted"/>
<evidence type="ECO:0000259" key="1">
    <source>
        <dbReference type="PROSITE" id="PS51918"/>
    </source>
</evidence>
<dbReference type="InterPro" id="IPR006638">
    <property type="entry name" value="Elp3/MiaA/NifB-like_rSAM"/>
</dbReference>
<sequence>MPYARGDLWSRPEGEVISEVSRLVAGGTQEVVLTGIHLGLYGAGGSTDLGSLLTRLIDIRGLGRIRLSSIELNEVSPAIVELIVESGKICNHLHIPLQSGSNDVLARMNRHYTAEAFVERTAELKRRIPNLALTTDVIVGFPAETERDFESSARLIETVGFSKLHVFKFSPRKGTPAAGFSDQISNDVKDARSAALLGIGATLAEQFATNYVGKDLSVLVERRQGNYLSGISDNYIRVYF</sequence>
<dbReference type="InterPro" id="IPR023404">
    <property type="entry name" value="rSAM_horseshoe"/>
</dbReference>
<dbReference type="EMBL" id="PFNG01000059">
    <property type="protein sequence ID" value="PIZ41417.1"/>
    <property type="molecule type" value="Genomic_DNA"/>
</dbReference>
<keyword evidence="2" id="KW-0808">Transferase</keyword>
<name>A0A2M7TAI1_9ACTN</name>
<dbReference type="SMART" id="SM00729">
    <property type="entry name" value="Elp3"/>
    <property type="match status" value="1"/>
</dbReference>
<reference evidence="3" key="1">
    <citation type="submission" date="2017-09" db="EMBL/GenBank/DDBJ databases">
        <title>Depth-based differentiation of microbial function through sediment-hosted aquifers and enrichment of novel symbionts in the deep terrestrial subsurface.</title>
        <authorList>
            <person name="Probst A.J."/>
            <person name="Ladd B."/>
            <person name="Jarett J.K."/>
            <person name="Geller-Mcgrath D.E."/>
            <person name="Sieber C.M.K."/>
            <person name="Emerson J.B."/>
            <person name="Anantharaman K."/>
            <person name="Thomas B.C."/>
            <person name="Malmstrom R."/>
            <person name="Stieglmeier M."/>
            <person name="Klingl A."/>
            <person name="Woyke T."/>
            <person name="Ryan C.M."/>
            <person name="Banfield J.F."/>
        </authorList>
    </citation>
    <scope>NUCLEOTIDE SEQUENCE [LARGE SCALE GENOMIC DNA]</scope>
</reference>
<dbReference type="SUPFAM" id="SSF102114">
    <property type="entry name" value="Radical SAM enzymes"/>
    <property type="match status" value="1"/>
</dbReference>
<organism evidence="2 3">
    <name type="scientific">Candidatus Aquicultor secundus</name>
    <dbReference type="NCBI Taxonomy" id="1973895"/>
    <lineage>
        <taxon>Bacteria</taxon>
        <taxon>Bacillati</taxon>
        <taxon>Actinomycetota</taxon>
        <taxon>Candidatus Aquicultoria</taxon>
        <taxon>Candidatus Aquicultorales</taxon>
        <taxon>Candidatus Aquicultoraceae</taxon>
        <taxon>Candidatus Aquicultor</taxon>
    </lineage>
</organism>
<dbReference type="InterPro" id="IPR007197">
    <property type="entry name" value="rSAM"/>
</dbReference>
<feature type="domain" description="Radical SAM core" evidence="1">
    <location>
        <begin position="1"/>
        <end position="208"/>
    </location>
</feature>
<accession>A0A2M7TAI1</accession>
<gene>
    <name evidence="2" type="ORF">COY37_02255</name>
</gene>
<dbReference type="GO" id="GO:0005829">
    <property type="term" value="C:cytosol"/>
    <property type="evidence" value="ECO:0007669"/>
    <property type="project" value="TreeGrafter"/>
</dbReference>
<dbReference type="Pfam" id="PF04055">
    <property type="entry name" value="Radical_SAM"/>
    <property type="match status" value="1"/>
</dbReference>
<feature type="non-terminal residue" evidence="2">
    <location>
        <position position="240"/>
    </location>
</feature>
<dbReference type="PANTHER" id="PTHR43020">
    <property type="entry name" value="CDK5 REGULATORY SUBUNIT-ASSOCIATED PROTEIN 1"/>
    <property type="match status" value="1"/>
</dbReference>
<protein>
    <submittedName>
        <fullName evidence="2">tRNA (N(6)-L-threonylcarbamoyladenosine(37)-C(2))-methylthiotransferase MtaB</fullName>
    </submittedName>
</protein>
<dbReference type="PROSITE" id="PS51918">
    <property type="entry name" value="RADICAL_SAM"/>
    <property type="match status" value="1"/>
</dbReference>